<dbReference type="InterPro" id="IPR007213">
    <property type="entry name" value="Ppm1/Ppm2/Tcmp"/>
</dbReference>
<comment type="similarity">
    <text evidence="2 6">Belongs to the UPF0677 family.</text>
</comment>
<dbReference type="GO" id="GO:0032259">
    <property type="term" value="P:methylation"/>
    <property type="evidence" value="ECO:0007669"/>
    <property type="project" value="UniProtKB-KW"/>
</dbReference>
<dbReference type="InterPro" id="IPR029063">
    <property type="entry name" value="SAM-dependent_MTases_sf"/>
</dbReference>
<comment type="function">
    <text evidence="1 6">Exhibits S-adenosyl-L-methionine-dependent methyltransferase activity.</text>
</comment>
<keyword evidence="5 6" id="KW-0949">S-adenosyl-L-methionine</keyword>
<dbReference type="Gene3D" id="3.40.50.150">
    <property type="entry name" value="Vaccinia Virus protein VP39"/>
    <property type="match status" value="1"/>
</dbReference>
<evidence type="ECO:0000256" key="4">
    <source>
        <dbReference type="ARBA" id="ARBA00022679"/>
    </source>
</evidence>
<dbReference type="PANTHER" id="PTHR43619:SF2">
    <property type="entry name" value="S-ADENOSYL-L-METHIONINE-DEPENDENT METHYLTRANSFERASES SUPERFAMILY PROTEIN"/>
    <property type="match status" value="1"/>
</dbReference>
<evidence type="ECO:0000313" key="8">
    <source>
        <dbReference type="Proteomes" id="UP001597419"/>
    </source>
</evidence>
<proteinExistence type="inferred from homology"/>
<gene>
    <name evidence="7" type="ORF">ACFSYJ_42840</name>
</gene>
<dbReference type="PANTHER" id="PTHR43619">
    <property type="entry name" value="S-ADENOSYL-L-METHIONINE-DEPENDENT METHYLTRANSFERASE YKTD-RELATED"/>
    <property type="match status" value="1"/>
</dbReference>
<keyword evidence="4 7" id="KW-0808">Transferase</keyword>
<dbReference type="EMBL" id="JBHUKU010000031">
    <property type="protein sequence ID" value="MFD2465418.1"/>
    <property type="molecule type" value="Genomic_DNA"/>
</dbReference>
<dbReference type="NCBIfam" id="TIGR00027">
    <property type="entry name" value="mthyl_TIGR00027"/>
    <property type="match status" value="1"/>
</dbReference>
<evidence type="ECO:0000256" key="5">
    <source>
        <dbReference type="ARBA" id="ARBA00022691"/>
    </source>
</evidence>
<accession>A0ABW5GWX1</accession>
<keyword evidence="3 6" id="KW-0489">Methyltransferase</keyword>
<dbReference type="EC" id="2.1.1.-" evidence="6"/>
<evidence type="ECO:0000256" key="1">
    <source>
        <dbReference type="ARBA" id="ARBA00003907"/>
    </source>
</evidence>
<reference evidence="8" key="1">
    <citation type="journal article" date="2019" name="Int. J. Syst. Evol. Microbiol.">
        <title>The Global Catalogue of Microorganisms (GCM) 10K type strain sequencing project: providing services to taxonomists for standard genome sequencing and annotation.</title>
        <authorList>
            <consortium name="The Broad Institute Genomics Platform"/>
            <consortium name="The Broad Institute Genome Sequencing Center for Infectious Disease"/>
            <person name="Wu L."/>
            <person name="Ma J."/>
        </authorList>
    </citation>
    <scope>NUCLEOTIDE SEQUENCE [LARGE SCALE GENOMIC DNA]</scope>
    <source>
        <strain evidence="8">CGMCC 4.7643</strain>
    </source>
</reference>
<organism evidence="7 8">
    <name type="scientific">Amycolatopsis samaneae</name>
    <dbReference type="NCBI Taxonomy" id="664691"/>
    <lineage>
        <taxon>Bacteria</taxon>
        <taxon>Bacillati</taxon>
        <taxon>Actinomycetota</taxon>
        <taxon>Actinomycetes</taxon>
        <taxon>Pseudonocardiales</taxon>
        <taxon>Pseudonocardiaceae</taxon>
        <taxon>Amycolatopsis</taxon>
    </lineage>
</organism>
<dbReference type="SUPFAM" id="SSF53335">
    <property type="entry name" value="S-adenosyl-L-methionine-dependent methyltransferases"/>
    <property type="match status" value="1"/>
</dbReference>
<evidence type="ECO:0000256" key="3">
    <source>
        <dbReference type="ARBA" id="ARBA00022603"/>
    </source>
</evidence>
<sequence length="288" mass="32049">MSGGADRTAFGPMVIVAADQHEARPLIDDQWARRLLPASGRLAVTLAKYRPIRRALIAATEKKIPGLWASMLCRKRYIDDTLLTALDGGGIEAVVILGAGFDTRAYRLPALAAIPVYEVDLPANIDRKRAALTKALGHVPGNVTLVPVDFETENLADTLMLHGYIARWTTFFVWEAVTQYLTEDGVRRTFDVLATAPAGSHLVFTYVRKDFLDGTATYGAEAAYREFVEKRQLWRFGMTPDHVGAFLAEYGWHEREQAGPQEFRGRYLEPGGRTMPVSDIERSVHATR</sequence>
<dbReference type="Proteomes" id="UP001597419">
    <property type="component" value="Unassembled WGS sequence"/>
</dbReference>
<dbReference type="RefSeq" id="WP_345408207.1">
    <property type="nucleotide sequence ID" value="NZ_BAABHG010000026.1"/>
</dbReference>
<name>A0ABW5GWX1_9PSEU</name>
<dbReference type="InterPro" id="IPR011610">
    <property type="entry name" value="SAM_mthyl_Trfase_ML2640-like"/>
</dbReference>
<protein>
    <recommendedName>
        <fullName evidence="6">S-adenosyl-L-methionine-dependent methyltransferase</fullName>
        <ecNumber evidence="6">2.1.1.-</ecNumber>
    </recommendedName>
</protein>
<keyword evidence="8" id="KW-1185">Reference proteome</keyword>
<dbReference type="Pfam" id="PF04072">
    <property type="entry name" value="LCM"/>
    <property type="match status" value="1"/>
</dbReference>
<evidence type="ECO:0000313" key="7">
    <source>
        <dbReference type="EMBL" id="MFD2465418.1"/>
    </source>
</evidence>
<dbReference type="GO" id="GO:0008168">
    <property type="term" value="F:methyltransferase activity"/>
    <property type="evidence" value="ECO:0007669"/>
    <property type="project" value="UniProtKB-KW"/>
</dbReference>
<evidence type="ECO:0000256" key="2">
    <source>
        <dbReference type="ARBA" id="ARBA00008138"/>
    </source>
</evidence>
<evidence type="ECO:0000256" key="6">
    <source>
        <dbReference type="RuleBase" id="RU362030"/>
    </source>
</evidence>
<comment type="caution">
    <text evidence="7">The sequence shown here is derived from an EMBL/GenBank/DDBJ whole genome shotgun (WGS) entry which is preliminary data.</text>
</comment>